<dbReference type="FunFam" id="2.60.40.1840:FF:000001">
    <property type="entry name" value="Aminopeptidase N"/>
    <property type="match status" value="1"/>
</dbReference>
<feature type="domain" description="Peptidase M1 alanyl aminopeptidase C-terminal" evidence="15">
    <location>
        <begin position="561"/>
        <end position="885"/>
    </location>
</feature>
<keyword evidence="9 17" id="KW-0378">Hydrolase</keyword>
<dbReference type="HOGENOM" id="CLU_007993_2_0_6"/>
<dbReference type="PATRIC" id="fig|1265313.6.peg.353"/>
<protein>
    <recommendedName>
        <fullName evidence="5 12">Aminopeptidase N</fullName>
        <ecNumber evidence="4 12">3.4.11.2</ecNumber>
    </recommendedName>
</protein>
<evidence type="ECO:0000313" key="17">
    <source>
        <dbReference type="EMBL" id="KGE05151.1"/>
    </source>
</evidence>
<proteinExistence type="inferred from homology"/>
<evidence type="ECO:0000259" key="15">
    <source>
        <dbReference type="Pfam" id="PF17432"/>
    </source>
</evidence>
<keyword evidence="8" id="KW-0479">Metal-binding</keyword>
<keyword evidence="7" id="KW-0645">Protease</keyword>
<dbReference type="AlphaFoldDB" id="A0A095XZG8"/>
<dbReference type="PRINTS" id="PR00756">
    <property type="entry name" value="ALADIPTASE"/>
</dbReference>
<comment type="similarity">
    <text evidence="3">Belongs to the peptidase M1 family.</text>
</comment>
<evidence type="ECO:0000313" key="18">
    <source>
        <dbReference type="Proteomes" id="UP000029640"/>
    </source>
</evidence>
<evidence type="ECO:0000256" key="8">
    <source>
        <dbReference type="ARBA" id="ARBA00022723"/>
    </source>
</evidence>
<dbReference type="Proteomes" id="UP000029640">
    <property type="component" value="Unassembled WGS sequence"/>
</dbReference>
<accession>A0A095XZG8</accession>
<dbReference type="InterPro" id="IPR037144">
    <property type="entry name" value="Peptidase_M1_pepN_C_sf"/>
</dbReference>
<evidence type="ECO:0000256" key="11">
    <source>
        <dbReference type="ARBA" id="ARBA00023049"/>
    </source>
</evidence>
<keyword evidence="10" id="KW-0862">Zinc</keyword>
<evidence type="ECO:0000259" key="13">
    <source>
        <dbReference type="Pfam" id="PF01433"/>
    </source>
</evidence>
<feature type="domain" description="Peptidase M1 alanyl aminopeptidase Ig-like fold" evidence="14">
    <location>
        <begin position="449"/>
        <end position="556"/>
    </location>
</feature>
<name>A0A095XZG8_9GAMM</name>
<dbReference type="OrthoDB" id="100605at2"/>
<gene>
    <name evidence="17" type="ORF">HRUBRA_00353</name>
</gene>
<dbReference type="GO" id="GO:0016285">
    <property type="term" value="F:alanyl aminopeptidase activity"/>
    <property type="evidence" value="ECO:0007669"/>
    <property type="project" value="UniProtKB-EC"/>
</dbReference>
<comment type="caution">
    <text evidence="17">The sequence shown here is derived from an EMBL/GenBank/DDBJ whole genome shotgun (WGS) entry which is preliminary data.</text>
</comment>
<dbReference type="FunFam" id="1.10.390.10:FF:000002">
    <property type="entry name" value="Aminopeptidase N"/>
    <property type="match status" value="1"/>
</dbReference>
<evidence type="ECO:0000259" key="16">
    <source>
        <dbReference type="Pfam" id="PF17900"/>
    </source>
</evidence>
<dbReference type="InterPro" id="IPR027268">
    <property type="entry name" value="Peptidase_M4/M1_CTD_sf"/>
</dbReference>
<dbReference type="InterPro" id="IPR038438">
    <property type="entry name" value="PepN_Ig-like_sf"/>
</dbReference>
<dbReference type="STRING" id="1265313.HRUBRA_00353"/>
<dbReference type="InterPro" id="IPR042097">
    <property type="entry name" value="Aminopeptidase_N-like_N_sf"/>
</dbReference>
<comment type="cofactor">
    <cofactor evidence="2">
        <name>Zn(2+)</name>
        <dbReference type="ChEBI" id="CHEBI:29105"/>
    </cofactor>
</comment>
<dbReference type="SUPFAM" id="SSF63737">
    <property type="entry name" value="Leukotriene A4 hydrolase N-terminal domain"/>
    <property type="match status" value="1"/>
</dbReference>
<evidence type="ECO:0000256" key="9">
    <source>
        <dbReference type="ARBA" id="ARBA00022801"/>
    </source>
</evidence>
<dbReference type="EMBL" id="AUVB01000012">
    <property type="protein sequence ID" value="KGE05151.1"/>
    <property type="molecule type" value="Genomic_DNA"/>
</dbReference>
<feature type="domain" description="Aminopeptidase N-like N-terminal" evidence="16">
    <location>
        <begin position="118"/>
        <end position="191"/>
    </location>
</feature>
<reference evidence="17 18" key="1">
    <citation type="journal article" date="2014" name="Genome Announc.">
        <title>Genome Sequence of Gammaproteobacterial Pseudohaliea rubra Type Strain DSM 19751, Isolated from Coastal Seawater of the Mediterranean Sea.</title>
        <authorList>
            <person name="Spring S."/>
            <person name="Fiebig A."/>
            <person name="Riedel T."/>
            <person name="Goker M."/>
            <person name="Klenk H.P."/>
        </authorList>
    </citation>
    <scope>NUCLEOTIDE SEQUENCE [LARGE SCALE GENOMIC DNA]</scope>
    <source>
        <strain evidence="17 18">DSM 19751</strain>
    </source>
</reference>
<dbReference type="Pfam" id="PF11940">
    <property type="entry name" value="DUF3458"/>
    <property type="match status" value="1"/>
</dbReference>
<dbReference type="Gene3D" id="3.30.2010.30">
    <property type="match status" value="1"/>
</dbReference>
<dbReference type="InterPro" id="IPR014782">
    <property type="entry name" value="Peptidase_M1_dom"/>
</dbReference>
<dbReference type="CDD" id="cd09600">
    <property type="entry name" value="M1_APN"/>
    <property type="match status" value="1"/>
</dbReference>
<evidence type="ECO:0000256" key="4">
    <source>
        <dbReference type="ARBA" id="ARBA00012564"/>
    </source>
</evidence>
<evidence type="ECO:0000256" key="1">
    <source>
        <dbReference type="ARBA" id="ARBA00000098"/>
    </source>
</evidence>
<feature type="domain" description="Peptidase M1 membrane alanine aminopeptidase" evidence="13">
    <location>
        <begin position="231"/>
        <end position="444"/>
    </location>
</feature>
<dbReference type="GO" id="GO:0008237">
    <property type="term" value="F:metallopeptidase activity"/>
    <property type="evidence" value="ECO:0007669"/>
    <property type="project" value="UniProtKB-UniRule"/>
</dbReference>
<keyword evidence="18" id="KW-1185">Reference proteome</keyword>
<dbReference type="Gene3D" id="1.10.390.10">
    <property type="entry name" value="Neutral Protease Domain 2"/>
    <property type="match status" value="1"/>
</dbReference>
<dbReference type="PANTHER" id="PTHR46322">
    <property type="entry name" value="PUROMYCIN-SENSITIVE AMINOPEPTIDASE"/>
    <property type="match status" value="1"/>
</dbReference>
<dbReference type="InterPro" id="IPR045357">
    <property type="entry name" value="Aminopeptidase_N-like_N"/>
</dbReference>
<dbReference type="MEROPS" id="M01.005"/>
<dbReference type="NCBIfam" id="TIGR02414">
    <property type="entry name" value="pepN_proteo"/>
    <property type="match status" value="1"/>
</dbReference>
<dbReference type="Gene3D" id="2.60.40.1840">
    <property type="match status" value="1"/>
</dbReference>
<evidence type="ECO:0000256" key="7">
    <source>
        <dbReference type="ARBA" id="ARBA00022670"/>
    </source>
</evidence>
<dbReference type="PANTHER" id="PTHR46322:SF1">
    <property type="entry name" value="PUROMYCIN-SENSITIVE AMINOPEPTIDASE"/>
    <property type="match status" value="1"/>
</dbReference>
<evidence type="ECO:0000256" key="6">
    <source>
        <dbReference type="ARBA" id="ARBA00022438"/>
    </source>
</evidence>
<dbReference type="EC" id="3.4.11.2" evidence="4 12"/>
<dbReference type="InterPro" id="IPR024601">
    <property type="entry name" value="Peptidase_M1_pepN_C"/>
</dbReference>
<evidence type="ECO:0000256" key="5">
    <source>
        <dbReference type="ARBA" id="ARBA00015611"/>
    </source>
</evidence>
<dbReference type="SUPFAM" id="SSF55486">
    <property type="entry name" value="Metalloproteases ('zincins'), catalytic domain"/>
    <property type="match status" value="1"/>
</dbReference>
<dbReference type="Pfam" id="PF17432">
    <property type="entry name" value="DUF3458_C"/>
    <property type="match status" value="1"/>
</dbReference>
<sequence length="893" mass="98307">MRDAQPRSIRLADYRPPMFLIPRTALHFELYEDFTLVHATLGLVRNPASDERGPLRLAGEGLELRELLIDGEAPVASRWRCDAEGLELDDPPEAFELCTTVRIDPRANTALEGLYLSRGMFCTQCEAEGFRRISYFLDRPDVMSVYSVTIDADRRRYPVLLSNGNRTSQRALDDGRHRVVWEDPFPKPSYLFALVAGDLACIEDRFRTRGGRDVALRIYVEEKDLAKGDHAMASLKHAMRWDEERYGREYDLDVFNIVAVDDFNMGAMENKGLNIFNTSCVLACPATTTDAGFQRVEAIVAHEYFHNWSGNRVTCRDWFQLSLKEGFTVFRDAEFSADLGSRDLKRIEDATLLRTAQFAEDAGPLAHPVRPDSYIEINNFYTLTVYEKGAEVVRMLHTLLGEEGFRAGSDLYFERHDGQAVTCDDFIAAMADANDTDLGTFKRWYGQAGTPELTVEDAWDKDSGAYTLTVRQQTPATPGQPGKAPLVIPLALGLLGDAGNLRLTLEGETPDGEQADNTHRVLVLEEPEQSFTFTGLPERPVPALLRGFSAPVRLSYPYRREQLRTLMTRDDDGFVRWDAGQQLMVAALGDVQAARAAGTTPALDPLLAEACAALLDPATPDPAVAAAMLALPGESTLVELAAHAGGADIDAIHDAREWLRAALGEALEDVLVRCVRRHPPAAAYAPVGEQIGPRSLRNTCLGYLATRGDTGLVLARAQLAEADNLTDRLAALRVLAQAGDATERETALEGFYAAWQHEALVVNHWLQLQATLDLPDAVERVTALMEHPAFDLGNPNKVRSLVGAFAGANLVHFHRADGAGYGLLGGVVEALNARNPQIAARLLTPLTKWRTVPVRVEAMRAELSRLAALPALSPDVYEVVSKSLESQEPQPVG</sequence>
<dbReference type="Pfam" id="PF01433">
    <property type="entry name" value="Peptidase_M1"/>
    <property type="match status" value="1"/>
</dbReference>
<dbReference type="FunFam" id="3.30.2010.30:FF:000002">
    <property type="entry name" value="Putative aminopeptidase N"/>
    <property type="match status" value="1"/>
</dbReference>
<organism evidence="17 18">
    <name type="scientific">Pseudohaliea rubra DSM 19751</name>
    <dbReference type="NCBI Taxonomy" id="1265313"/>
    <lineage>
        <taxon>Bacteria</taxon>
        <taxon>Pseudomonadati</taxon>
        <taxon>Pseudomonadota</taxon>
        <taxon>Gammaproteobacteria</taxon>
        <taxon>Cellvibrionales</taxon>
        <taxon>Halieaceae</taxon>
        <taxon>Pseudohaliea</taxon>
    </lineage>
</organism>
<dbReference type="GO" id="GO:0006508">
    <property type="term" value="P:proteolysis"/>
    <property type="evidence" value="ECO:0007669"/>
    <property type="project" value="UniProtKB-UniRule"/>
</dbReference>
<dbReference type="InterPro" id="IPR035414">
    <property type="entry name" value="Peptidase_M1_pepN_Ig-like"/>
</dbReference>
<evidence type="ECO:0000256" key="2">
    <source>
        <dbReference type="ARBA" id="ARBA00001947"/>
    </source>
</evidence>
<evidence type="ECO:0000259" key="14">
    <source>
        <dbReference type="Pfam" id="PF11940"/>
    </source>
</evidence>
<dbReference type="InterPro" id="IPR012779">
    <property type="entry name" value="Peptidase_M1_pepN"/>
</dbReference>
<dbReference type="Gene3D" id="1.25.50.10">
    <property type="entry name" value="Peptidase M1, alanyl aminopeptidase, C-terminal domain"/>
    <property type="match status" value="1"/>
</dbReference>
<dbReference type="GO" id="GO:0008270">
    <property type="term" value="F:zinc ion binding"/>
    <property type="evidence" value="ECO:0007669"/>
    <property type="project" value="InterPro"/>
</dbReference>
<dbReference type="eggNOG" id="COG0308">
    <property type="taxonomic scope" value="Bacteria"/>
</dbReference>
<keyword evidence="11" id="KW-0482">Metalloprotease</keyword>
<evidence type="ECO:0000256" key="10">
    <source>
        <dbReference type="ARBA" id="ARBA00022833"/>
    </source>
</evidence>
<dbReference type="Gene3D" id="2.60.40.1730">
    <property type="entry name" value="tricorn interacting facor f3 domain"/>
    <property type="match status" value="1"/>
</dbReference>
<comment type="catalytic activity">
    <reaction evidence="1">
        <text>Release of an N-terminal amino acid, Xaa-|-Yaa- from a peptide, amide or arylamide. Xaa is preferably Ala, but may be most amino acids including Pro (slow action). When a terminal hydrophobic residue is followed by a prolyl residue, the two may be released as an intact Xaa-Pro dipeptide.</text>
        <dbReference type="EC" id="3.4.11.2"/>
    </reaction>
</comment>
<dbReference type="Pfam" id="PF17900">
    <property type="entry name" value="Peptidase_M1_N"/>
    <property type="match status" value="1"/>
</dbReference>
<keyword evidence="6 17" id="KW-0031">Aminopeptidase</keyword>
<evidence type="ECO:0000256" key="12">
    <source>
        <dbReference type="NCBIfam" id="TIGR02414"/>
    </source>
</evidence>
<evidence type="ECO:0000256" key="3">
    <source>
        <dbReference type="ARBA" id="ARBA00010136"/>
    </source>
</evidence>
<dbReference type="RefSeq" id="WP_035514429.1">
    <property type="nucleotide sequence ID" value="NZ_KN234748.1"/>
</dbReference>
<dbReference type="InterPro" id="IPR001930">
    <property type="entry name" value="Peptidase_M1"/>
</dbReference>